<dbReference type="SMART" id="SM00530">
    <property type="entry name" value="HTH_XRE"/>
    <property type="match status" value="1"/>
</dbReference>
<feature type="domain" description="HTH cro/C1-type" evidence="1">
    <location>
        <begin position="20"/>
        <end position="66"/>
    </location>
</feature>
<keyword evidence="5" id="KW-1185">Reference proteome</keyword>
<dbReference type="EMBL" id="LQYG01000011">
    <property type="protein sequence ID" value="KYC65984.1"/>
    <property type="molecule type" value="Genomic_DNA"/>
</dbReference>
<reference evidence="2" key="1">
    <citation type="submission" date="2015-01" db="EMBL/GenBank/DDBJ databases">
        <title>Comparative genome analysis of Bacillus coagulans HM-08, Clostridium butyricum HM-68, Bacillus subtilis HM-66 and Bacillus licheniformis BL-09.</title>
        <authorList>
            <person name="Zhang H."/>
        </authorList>
    </citation>
    <scope>NUCLEOTIDE SEQUENCE [LARGE SCALE GENOMIC DNA]</scope>
    <source>
        <strain evidence="2">HM-08</strain>
    </source>
</reference>
<accession>A0A0C5CC83</accession>
<dbReference type="Proteomes" id="UP000075288">
    <property type="component" value="Unassembled WGS sequence"/>
</dbReference>
<dbReference type="InterPro" id="IPR001387">
    <property type="entry name" value="Cro/C1-type_HTH"/>
</dbReference>
<dbReference type="PROSITE" id="PS50943">
    <property type="entry name" value="HTH_CROC1"/>
    <property type="match status" value="1"/>
</dbReference>
<protein>
    <submittedName>
        <fullName evidence="4">Helix-turn-helix transcriptional regulator</fullName>
    </submittedName>
    <submittedName>
        <fullName evidence="2">Lambda repressor-like DNA-binding domain-containing protein</fullName>
    </submittedName>
</protein>
<dbReference type="InterPro" id="IPR010982">
    <property type="entry name" value="Lambda_DNA-bd_dom_sf"/>
</dbReference>
<reference evidence="4" key="4">
    <citation type="submission" date="2023-06" db="EMBL/GenBank/DDBJ databases">
        <title>Probiogenomic evaluation and L lactic producing Weizmannia coaggulans BKMTCR2-2 from tree bark.</title>
        <authorList>
            <person name="Mahittikon J."/>
            <person name="Tanasupawat S."/>
        </authorList>
    </citation>
    <scope>NUCLEOTIDE SEQUENCE</scope>
    <source>
        <strain evidence="4">BKMTCR2-2</strain>
    </source>
</reference>
<dbReference type="GO" id="GO:0003677">
    <property type="term" value="F:DNA binding"/>
    <property type="evidence" value="ECO:0007669"/>
    <property type="project" value="UniProtKB-KW"/>
</dbReference>
<dbReference type="GeneID" id="93260961"/>
<dbReference type="RefSeq" id="WP_013858322.1">
    <property type="nucleotide sequence ID" value="NZ_CABJCT010000050.1"/>
</dbReference>
<dbReference type="AlphaFoldDB" id="A0A0C5CC83"/>
<reference evidence="5" key="2">
    <citation type="submission" date="2015-01" db="EMBL/GenBank/DDBJ databases">
        <title>Comparative genome analysis of Bacillus coagulans HM-08, Clostridium butyricum HM-68, Bacillus subtilis HM-66 and Bacillus paralicheniformis BL-09.</title>
        <authorList>
            <person name="Zhang H."/>
        </authorList>
    </citation>
    <scope>NUCLEOTIDE SEQUENCE [LARGE SCALE GENOMIC DNA]</scope>
    <source>
        <strain evidence="5">HM-08</strain>
    </source>
</reference>
<dbReference type="Proteomes" id="UP001223084">
    <property type="component" value="Unassembled WGS sequence"/>
</dbReference>
<evidence type="ECO:0000313" key="4">
    <source>
        <dbReference type="EMBL" id="MDL5039757.1"/>
    </source>
</evidence>
<gene>
    <name evidence="3" type="ORF">B4098_0854</name>
    <name evidence="4" type="ORF">QN341_01450</name>
    <name evidence="2" type="ORF">SB48_HM08orf05793</name>
</gene>
<dbReference type="PATRIC" id="fig|1398.18.peg.3594"/>
<evidence type="ECO:0000313" key="3">
    <source>
        <dbReference type="EMBL" id="KYC65984.1"/>
    </source>
</evidence>
<evidence type="ECO:0000259" key="1">
    <source>
        <dbReference type="PROSITE" id="PS50943"/>
    </source>
</evidence>
<name>A0A0C5CC83_HEYCO</name>
<dbReference type="Proteomes" id="UP000032024">
    <property type="component" value="Chromosome"/>
</dbReference>
<evidence type="ECO:0000313" key="5">
    <source>
        <dbReference type="Proteomes" id="UP000032024"/>
    </source>
</evidence>
<sequence>MNKANEAAIKKVRDWLDTEGKSIQDLAEEVGISKSLMGHILTGKRQFLPNRMAQVAKVMGITVEELLAEDRSEKPYVLSLRGKANSRAAKRQLENMLFAIEDCLRIEEINRATGEKPYE</sequence>
<organism evidence="3 6">
    <name type="scientific">Heyndrickxia coagulans</name>
    <name type="common">Weizmannia coagulans</name>
    <dbReference type="NCBI Taxonomy" id="1398"/>
    <lineage>
        <taxon>Bacteria</taxon>
        <taxon>Bacillati</taxon>
        <taxon>Bacillota</taxon>
        <taxon>Bacilli</taxon>
        <taxon>Bacillales</taxon>
        <taxon>Bacillaceae</taxon>
        <taxon>Heyndrickxia</taxon>
    </lineage>
</organism>
<dbReference type="CDD" id="cd00093">
    <property type="entry name" value="HTH_XRE"/>
    <property type="match status" value="1"/>
</dbReference>
<dbReference type="EMBL" id="CP010525">
    <property type="protein sequence ID" value="AJO24436.1"/>
    <property type="molecule type" value="Genomic_DNA"/>
</dbReference>
<evidence type="ECO:0000313" key="2">
    <source>
        <dbReference type="EMBL" id="AJO24436.1"/>
    </source>
</evidence>
<dbReference type="STRING" id="1398.AB434_1693"/>
<proteinExistence type="predicted"/>
<dbReference type="SUPFAM" id="SSF47413">
    <property type="entry name" value="lambda repressor-like DNA-binding domains"/>
    <property type="match status" value="1"/>
</dbReference>
<dbReference type="Gene3D" id="1.10.260.40">
    <property type="entry name" value="lambda repressor-like DNA-binding domains"/>
    <property type="match status" value="1"/>
</dbReference>
<dbReference type="OMA" id="MEEYVMK"/>
<evidence type="ECO:0000313" key="6">
    <source>
        <dbReference type="Proteomes" id="UP000075288"/>
    </source>
</evidence>
<keyword evidence="2" id="KW-0238">DNA-binding</keyword>
<reference evidence="3 6" key="3">
    <citation type="submission" date="2016-01" db="EMBL/GenBank/DDBJ databases">
        <title>Genome Sequences of Twelve Sporeforming Bacillus Species Isolated from Foods.</title>
        <authorList>
            <person name="Berendsen E.M."/>
            <person name="Wells-Bennik M.H."/>
            <person name="Krawcyk A.O."/>
            <person name="De Jong A."/>
            <person name="Holsappel S."/>
            <person name="Eijlander R.T."/>
            <person name="Kuipers O.P."/>
        </authorList>
    </citation>
    <scope>NUCLEOTIDE SEQUENCE [LARGE SCALE GENOMIC DNA]</scope>
    <source>
        <strain evidence="3 6">B4098</strain>
    </source>
</reference>
<dbReference type="Pfam" id="PF01381">
    <property type="entry name" value="HTH_3"/>
    <property type="match status" value="1"/>
</dbReference>
<dbReference type="EMBL" id="JASUZX010000001">
    <property type="protein sequence ID" value="MDL5039757.1"/>
    <property type="molecule type" value="Genomic_DNA"/>
</dbReference>